<dbReference type="OrthoDB" id="9804203at2"/>
<dbReference type="InterPro" id="IPR000119">
    <property type="entry name" value="Hist_DNA-bd"/>
</dbReference>
<gene>
    <name evidence="4" type="primary">ihfB_2</name>
    <name evidence="4" type="ORF">NCTC13292_03259</name>
</gene>
<organism evidence="4 5">
    <name type="scientific">Legionella donaldsonii</name>
    <dbReference type="NCBI Taxonomy" id="45060"/>
    <lineage>
        <taxon>Bacteria</taxon>
        <taxon>Pseudomonadati</taxon>
        <taxon>Pseudomonadota</taxon>
        <taxon>Gammaproteobacteria</taxon>
        <taxon>Legionellales</taxon>
        <taxon>Legionellaceae</taxon>
        <taxon>Legionella</taxon>
    </lineage>
</organism>
<protein>
    <submittedName>
        <fullName evidence="4">Integration host factor beta subunit</fullName>
    </submittedName>
</protein>
<dbReference type="Pfam" id="PF00216">
    <property type="entry name" value="Bac_DNA_binding"/>
    <property type="match status" value="1"/>
</dbReference>
<evidence type="ECO:0000256" key="1">
    <source>
        <dbReference type="ARBA" id="ARBA00010529"/>
    </source>
</evidence>
<dbReference type="SMART" id="SM00411">
    <property type="entry name" value="BHL"/>
    <property type="match status" value="1"/>
</dbReference>
<dbReference type="AlphaFoldDB" id="A0A378KJX0"/>
<dbReference type="GO" id="GO:0005829">
    <property type="term" value="C:cytosol"/>
    <property type="evidence" value="ECO:0007669"/>
    <property type="project" value="TreeGrafter"/>
</dbReference>
<dbReference type="Proteomes" id="UP000254677">
    <property type="component" value="Unassembled WGS sequence"/>
</dbReference>
<keyword evidence="5" id="KW-1185">Reference proteome</keyword>
<dbReference type="PANTHER" id="PTHR33175">
    <property type="entry name" value="DNA-BINDING PROTEIN HU"/>
    <property type="match status" value="1"/>
</dbReference>
<dbReference type="GO" id="GO:0003677">
    <property type="term" value="F:DNA binding"/>
    <property type="evidence" value="ECO:0007669"/>
    <property type="project" value="UniProtKB-KW"/>
</dbReference>
<name>A0A378KJX0_9GAMM</name>
<sequence length="102" mass="11416">MIKSELIKTIAKKMTHLSEQRVEEAVNLILTSMSDALQNGQRIDIRDFGAWTVRAMPARKAFNPKTGEKTEVPSKSKVHFKPGLGLKKRLIESQGRVAIEAD</sequence>
<dbReference type="SUPFAM" id="SSF47729">
    <property type="entry name" value="IHF-like DNA-binding proteins"/>
    <property type="match status" value="1"/>
</dbReference>
<evidence type="ECO:0000256" key="3">
    <source>
        <dbReference type="RuleBase" id="RU003939"/>
    </source>
</evidence>
<dbReference type="PANTHER" id="PTHR33175:SF5">
    <property type="entry name" value="INTEGRATION HOST FACTOR SUBUNIT BETA"/>
    <property type="match status" value="1"/>
</dbReference>
<dbReference type="PRINTS" id="PR01727">
    <property type="entry name" value="DNABINDINGHU"/>
</dbReference>
<comment type="similarity">
    <text evidence="1 3">Belongs to the bacterial histone-like protein family.</text>
</comment>
<accession>A0A378KJX0</accession>
<reference evidence="4 5" key="1">
    <citation type="submission" date="2018-06" db="EMBL/GenBank/DDBJ databases">
        <authorList>
            <consortium name="Pathogen Informatics"/>
            <person name="Doyle S."/>
        </authorList>
    </citation>
    <scope>NUCLEOTIDE SEQUENCE [LARGE SCALE GENOMIC DNA]</scope>
    <source>
        <strain evidence="4 5">NCTC13292</strain>
    </source>
</reference>
<dbReference type="InterPro" id="IPR010992">
    <property type="entry name" value="IHF-like_DNA-bd_dom_sf"/>
</dbReference>
<dbReference type="Gene3D" id="4.10.520.10">
    <property type="entry name" value="IHF-like DNA-binding proteins"/>
    <property type="match status" value="1"/>
</dbReference>
<evidence type="ECO:0000256" key="2">
    <source>
        <dbReference type="ARBA" id="ARBA00023125"/>
    </source>
</evidence>
<evidence type="ECO:0000313" key="4">
    <source>
        <dbReference type="EMBL" id="STX84907.1"/>
    </source>
</evidence>
<dbReference type="GO" id="GO:0030527">
    <property type="term" value="F:structural constituent of chromatin"/>
    <property type="evidence" value="ECO:0007669"/>
    <property type="project" value="InterPro"/>
</dbReference>
<evidence type="ECO:0000313" key="5">
    <source>
        <dbReference type="Proteomes" id="UP000254677"/>
    </source>
</evidence>
<dbReference type="EMBL" id="UGOA01000003">
    <property type="protein sequence ID" value="STX84907.1"/>
    <property type="molecule type" value="Genomic_DNA"/>
</dbReference>
<proteinExistence type="inferred from homology"/>
<keyword evidence="2" id="KW-0238">DNA-binding</keyword>
<dbReference type="CDD" id="cd13836">
    <property type="entry name" value="IHF_B"/>
    <property type="match status" value="1"/>
</dbReference>
<dbReference type="RefSeq" id="WP_115222925.1">
    <property type="nucleotide sequence ID" value="NZ_UGOA01000003.1"/>
</dbReference>